<sequence length="69" mass="8272">MSITWVKTLVAWTRLEVGWIGWDRDRRFIRITVSFWYPFKGLNCLCLRSSLCLFVEDSKFLGLHCLWNS</sequence>
<dbReference type="EMBL" id="JAIWQS010000009">
    <property type="protein sequence ID" value="KAJ8754850.1"/>
    <property type="molecule type" value="Genomic_DNA"/>
</dbReference>
<reference evidence="1 2" key="1">
    <citation type="submission" date="2021-09" db="EMBL/GenBank/DDBJ databases">
        <title>Genomic insights and catalytic innovation underlie evolution of tropane alkaloids biosynthesis.</title>
        <authorList>
            <person name="Wang Y.-J."/>
            <person name="Tian T."/>
            <person name="Huang J.-P."/>
            <person name="Huang S.-X."/>
        </authorList>
    </citation>
    <scope>NUCLEOTIDE SEQUENCE [LARGE SCALE GENOMIC DNA]</scope>
    <source>
        <strain evidence="1">KIB-2018</strain>
        <tissue evidence="1">Leaf</tissue>
    </source>
</reference>
<evidence type="ECO:0000313" key="1">
    <source>
        <dbReference type="EMBL" id="KAJ8754850.1"/>
    </source>
</evidence>
<gene>
    <name evidence="1" type="ORF">K2173_015362</name>
</gene>
<name>A0AAV8SS51_9ROSI</name>
<evidence type="ECO:0000313" key="2">
    <source>
        <dbReference type="Proteomes" id="UP001159364"/>
    </source>
</evidence>
<dbReference type="AlphaFoldDB" id="A0AAV8SS51"/>
<accession>A0AAV8SS51</accession>
<dbReference type="Proteomes" id="UP001159364">
    <property type="component" value="Linkage Group LG09"/>
</dbReference>
<comment type="caution">
    <text evidence="1">The sequence shown here is derived from an EMBL/GenBank/DDBJ whole genome shotgun (WGS) entry which is preliminary data.</text>
</comment>
<proteinExistence type="predicted"/>
<keyword evidence="2" id="KW-1185">Reference proteome</keyword>
<protein>
    <submittedName>
        <fullName evidence="1">Uncharacterized protein</fullName>
    </submittedName>
</protein>
<organism evidence="1 2">
    <name type="scientific">Erythroxylum novogranatense</name>
    <dbReference type="NCBI Taxonomy" id="1862640"/>
    <lineage>
        <taxon>Eukaryota</taxon>
        <taxon>Viridiplantae</taxon>
        <taxon>Streptophyta</taxon>
        <taxon>Embryophyta</taxon>
        <taxon>Tracheophyta</taxon>
        <taxon>Spermatophyta</taxon>
        <taxon>Magnoliopsida</taxon>
        <taxon>eudicotyledons</taxon>
        <taxon>Gunneridae</taxon>
        <taxon>Pentapetalae</taxon>
        <taxon>rosids</taxon>
        <taxon>fabids</taxon>
        <taxon>Malpighiales</taxon>
        <taxon>Erythroxylaceae</taxon>
        <taxon>Erythroxylum</taxon>
    </lineage>
</organism>